<comment type="cofactor">
    <cofactor evidence="1">
        <name>Zn(2+)</name>
        <dbReference type="ChEBI" id="CHEBI:29105"/>
    </cofactor>
</comment>
<dbReference type="OrthoDB" id="9785840at2"/>
<dbReference type="Proteomes" id="UP000188181">
    <property type="component" value="Chromosome"/>
</dbReference>
<organism evidence="5 6">
    <name type="scientific">Limihaloglobus sulfuriphilus</name>
    <dbReference type="NCBI Taxonomy" id="1851148"/>
    <lineage>
        <taxon>Bacteria</taxon>
        <taxon>Pseudomonadati</taxon>
        <taxon>Planctomycetota</taxon>
        <taxon>Phycisphaerae</taxon>
        <taxon>Sedimentisphaerales</taxon>
        <taxon>Sedimentisphaeraceae</taxon>
        <taxon>Limihaloglobus</taxon>
    </lineage>
</organism>
<dbReference type="SMART" id="SM01154">
    <property type="entry name" value="DUF1704"/>
    <property type="match status" value="1"/>
</dbReference>
<dbReference type="GO" id="GO:0006508">
    <property type="term" value="P:proteolysis"/>
    <property type="evidence" value="ECO:0007669"/>
    <property type="project" value="UniProtKB-KW"/>
</dbReference>
<evidence type="ECO:0000313" key="6">
    <source>
        <dbReference type="Proteomes" id="UP000188181"/>
    </source>
</evidence>
<keyword evidence="4" id="KW-0482">Metalloprotease</keyword>
<proteinExistence type="predicted"/>
<keyword evidence="3" id="KW-0378">Hydrolase</keyword>
<evidence type="ECO:0000256" key="3">
    <source>
        <dbReference type="ARBA" id="ARBA00022801"/>
    </source>
</evidence>
<dbReference type="AlphaFoldDB" id="A0A1Q2MAY9"/>
<protein>
    <recommendedName>
        <fullName evidence="7">DUF1704 domain-containing protein</fullName>
    </recommendedName>
</protein>
<dbReference type="PANTHER" id="PTHR31817">
    <property type="match status" value="1"/>
</dbReference>
<evidence type="ECO:0008006" key="7">
    <source>
        <dbReference type="Google" id="ProtNLM"/>
    </source>
</evidence>
<keyword evidence="6" id="KW-1185">Reference proteome</keyword>
<accession>A0A1Q2MAY9</accession>
<keyword evidence="2" id="KW-0645">Protease</keyword>
<dbReference type="STRING" id="1851148.SMSP2_00028"/>
<dbReference type="GO" id="GO:0080164">
    <property type="term" value="P:regulation of nitric oxide metabolic process"/>
    <property type="evidence" value="ECO:0007669"/>
    <property type="project" value="TreeGrafter"/>
</dbReference>
<dbReference type="PANTHER" id="PTHR31817:SF0">
    <property type="entry name" value="CHROMOSOME UNDETERMINED SCAFFOLD_67, WHOLE GENOME SHOTGUN SEQUENCE"/>
    <property type="match status" value="1"/>
</dbReference>
<evidence type="ECO:0000256" key="4">
    <source>
        <dbReference type="ARBA" id="ARBA00023049"/>
    </source>
</evidence>
<sequence>MAKSKISREFTDKIIQSLKDGKRIRRVIPGGGRLHIDRCLPFLIVYKKPAGNNDNGTEKLIKGEASYLIAPPPEKTGSGLTRLINELVKFISTEYDACLIINVWSAESKESRLLNDLEIHRPSFKIIASRLSPPSEALQALERSLRNIKILKRTANVEVIFQDAGQKNTAHKVISQTTAKNLNCFSIGLEISPIYRDPETNEVFPLLIRRLHRGLSTAFKKCAFEFTRNRTNRNIANYMSLGQRSFVKSVWDADKKLAQISQSFDFLLQVTPVNVAKAWKSFRKYHYERVPVFYYRPHPIDPAILKRALYKIPLEKVEDATLSYLFQEKRKELDRQLSLLWDRGRKEFYYGSLQLYGRVSDELAGTAQELLDFFSDKKSKRSGSRKNLNSEAFALRAREEIAAYKEAYPQLNSRVEIRQDTVGLLVSKGSLLVSEDIKIPLSRVEALLSHEVGTHILTYYNGKSQPFEQLYCGLAGYDELQEGLAVLSEFLVGQLNPNRLRLLAGRVIAAHKMQKGEGFIEVFHKLKYEYGFENKTSFIITARIFRGGGLIKDAIYLRGLIKLLAYLKQGRKIDTLFCGKIALEHVPMIEDLQAREILKKPPLTPRYMQSADIEKKLSALRNGLDLKQMVNWR</sequence>
<dbReference type="InterPro" id="IPR012548">
    <property type="entry name" value="MATCAP"/>
</dbReference>
<dbReference type="KEGG" id="pbas:SMSP2_00028"/>
<evidence type="ECO:0000256" key="2">
    <source>
        <dbReference type="ARBA" id="ARBA00022670"/>
    </source>
</evidence>
<gene>
    <name evidence="5" type="ORF">SMSP2_00028</name>
</gene>
<name>A0A1Q2MAY9_9BACT</name>
<evidence type="ECO:0000256" key="1">
    <source>
        <dbReference type="ARBA" id="ARBA00001947"/>
    </source>
</evidence>
<reference evidence="6" key="1">
    <citation type="submission" date="2017-02" db="EMBL/GenBank/DDBJ databases">
        <title>Comparative genomics and description of representatives of a novel lineage of planctomycetes thriving in anoxic sediments.</title>
        <authorList>
            <person name="Spring S."/>
            <person name="Bunk B."/>
            <person name="Sproer C."/>
        </authorList>
    </citation>
    <scope>NUCLEOTIDE SEQUENCE [LARGE SCALE GENOMIC DNA]</scope>
    <source>
        <strain evidence="6">SM-Chi-D1</strain>
    </source>
</reference>
<dbReference type="GO" id="GO:0008237">
    <property type="term" value="F:metallopeptidase activity"/>
    <property type="evidence" value="ECO:0007669"/>
    <property type="project" value="UniProtKB-KW"/>
</dbReference>
<dbReference type="EMBL" id="CP019646">
    <property type="protein sequence ID" value="AQQ69698.1"/>
    <property type="molecule type" value="Genomic_DNA"/>
</dbReference>
<dbReference type="RefSeq" id="WP_146682012.1">
    <property type="nucleotide sequence ID" value="NZ_CP019646.1"/>
</dbReference>
<dbReference type="Pfam" id="PF08014">
    <property type="entry name" value="MATCAP"/>
    <property type="match status" value="1"/>
</dbReference>
<evidence type="ECO:0000313" key="5">
    <source>
        <dbReference type="EMBL" id="AQQ69698.1"/>
    </source>
</evidence>